<dbReference type="EMBL" id="JBHUME010000008">
    <property type="protein sequence ID" value="MFD2613459.1"/>
    <property type="molecule type" value="Genomic_DNA"/>
</dbReference>
<keyword evidence="1" id="KW-0812">Transmembrane</keyword>
<dbReference type="RefSeq" id="WP_377603454.1">
    <property type="nucleotide sequence ID" value="NZ_JBHUME010000008.1"/>
</dbReference>
<name>A0ABW5PG09_9BACL</name>
<organism evidence="2 3">
    <name type="scientific">Paenibacillus gansuensis</name>
    <dbReference type="NCBI Taxonomy" id="306542"/>
    <lineage>
        <taxon>Bacteria</taxon>
        <taxon>Bacillati</taxon>
        <taxon>Bacillota</taxon>
        <taxon>Bacilli</taxon>
        <taxon>Bacillales</taxon>
        <taxon>Paenibacillaceae</taxon>
        <taxon>Paenibacillus</taxon>
    </lineage>
</organism>
<dbReference type="Proteomes" id="UP001597541">
    <property type="component" value="Unassembled WGS sequence"/>
</dbReference>
<accession>A0ABW5PG09</accession>
<reference evidence="3" key="1">
    <citation type="journal article" date="2019" name="Int. J. Syst. Evol. Microbiol.">
        <title>The Global Catalogue of Microorganisms (GCM) 10K type strain sequencing project: providing services to taxonomists for standard genome sequencing and annotation.</title>
        <authorList>
            <consortium name="The Broad Institute Genomics Platform"/>
            <consortium name="The Broad Institute Genome Sequencing Center for Infectious Disease"/>
            <person name="Wu L."/>
            <person name="Ma J."/>
        </authorList>
    </citation>
    <scope>NUCLEOTIDE SEQUENCE [LARGE SCALE GENOMIC DNA]</scope>
    <source>
        <strain evidence="3">KCTC 3950</strain>
    </source>
</reference>
<sequence length="32" mass="3709">MQHFLITYAPPLLVVLALLLIFWWGARPEGEN</sequence>
<protein>
    <submittedName>
        <fullName evidence="2">Uncharacterized protein</fullName>
    </submittedName>
</protein>
<keyword evidence="1" id="KW-1133">Transmembrane helix</keyword>
<dbReference type="InterPro" id="IPR054381">
    <property type="entry name" value="CydS"/>
</dbReference>
<keyword evidence="1" id="KW-0472">Membrane</keyword>
<evidence type="ECO:0000313" key="3">
    <source>
        <dbReference type="Proteomes" id="UP001597541"/>
    </source>
</evidence>
<keyword evidence="3" id="KW-1185">Reference proteome</keyword>
<comment type="caution">
    <text evidence="2">The sequence shown here is derived from an EMBL/GenBank/DDBJ whole genome shotgun (WGS) entry which is preliminary data.</text>
</comment>
<feature type="transmembrane region" description="Helical" evidence="1">
    <location>
        <begin position="6"/>
        <end position="26"/>
    </location>
</feature>
<gene>
    <name evidence="2" type="ORF">ACFSUF_13590</name>
</gene>
<evidence type="ECO:0000256" key="1">
    <source>
        <dbReference type="SAM" id="Phobius"/>
    </source>
</evidence>
<evidence type="ECO:0000313" key="2">
    <source>
        <dbReference type="EMBL" id="MFD2613459.1"/>
    </source>
</evidence>
<proteinExistence type="predicted"/>
<dbReference type="Pfam" id="PF22282">
    <property type="entry name" value="CydS"/>
    <property type="match status" value="1"/>
</dbReference>